<proteinExistence type="inferred from homology"/>
<dbReference type="Pfam" id="PF08281">
    <property type="entry name" value="Sigma70_r4_2"/>
    <property type="match status" value="1"/>
</dbReference>
<dbReference type="InterPro" id="IPR036388">
    <property type="entry name" value="WH-like_DNA-bd_sf"/>
</dbReference>
<keyword evidence="3" id="KW-0731">Sigma factor</keyword>
<evidence type="ECO:0000256" key="2">
    <source>
        <dbReference type="ARBA" id="ARBA00023015"/>
    </source>
</evidence>
<dbReference type="GO" id="GO:0006352">
    <property type="term" value="P:DNA-templated transcription initiation"/>
    <property type="evidence" value="ECO:0007669"/>
    <property type="project" value="InterPro"/>
</dbReference>
<feature type="domain" description="RNA polymerase sigma factor 70 region 4 type 2" evidence="5">
    <location>
        <begin position="100"/>
        <end position="151"/>
    </location>
</feature>
<gene>
    <name evidence="7" type="ORF">COO20_13935</name>
</gene>
<sequence length="181" mass="20413">MIGRIEPLIPALRRYARALMKNTSAADDLVQDCLERAISRWHQRHNDGNTRRWMFTILHNLAVNRWQQARARGVHVAIEDAGDAVFSHPPRQDENLHFNDVMAALEKLPDDQRSVVLLVSVEDLSYADTAKVLDIPVGTVMSRLSRGRERLAQILANPEGETARADETPGISPVPVLRRVK</sequence>
<organism evidence="7 8">
    <name type="scientific">Thalassospira marina</name>
    <dbReference type="NCBI Taxonomy" id="2048283"/>
    <lineage>
        <taxon>Bacteria</taxon>
        <taxon>Pseudomonadati</taxon>
        <taxon>Pseudomonadota</taxon>
        <taxon>Alphaproteobacteria</taxon>
        <taxon>Rhodospirillales</taxon>
        <taxon>Thalassospiraceae</taxon>
        <taxon>Thalassospira</taxon>
    </lineage>
</organism>
<dbReference type="OrthoDB" id="9803470at2"/>
<evidence type="ECO:0000256" key="4">
    <source>
        <dbReference type="ARBA" id="ARBA00023163"/>
    </source>
</evidence>
<evidence type="ECO:0000256" key="3">
    <source>
        <dbReference type="ARBA" id="ARBA00023082"/>
    </source>
</evidence>
<dbReference type="CDD" id="cd06171">
    <property type="entry name" value="Sigma70_r4"/>
    <property type="match status" value="1"/>
</dbReference>
<accession>A0A2N3KSY5</accession>
<dbReference type="SUPFAM" id="SSF88659">
    <property type="entry name" value="Sigma3 and sigma4 domains of RNA polymerase sigma factors"/>
    <property type="match status" value="1"/>
</dbReference>
<evidence type="ECO:0000256" key="1">
    <source>
        <dbReference type="ARBA" id="ARBA00010641"/>
    </source>
</evidence>
<dbReference type="PANTHER" id="PTHR43133">
    <property type="entry name" value="RNA POLYMERASE ECF-TYPE SIGMA FACTO"/>
    <property type="match status" value="1"/>
</dbReference>
<dbReference type="InterPro" id="IPR039425">
    <property type="entry name" value="RNA_pol_sigma-70-like"/>
</dbReference>
<dbReference type="Gene3D" id="1.10.10.10">
    <property type="entry name" value="Winged helix-like DNA-binding domain superfamily/Winged helix DNA-binding domain"/>
    <property type="match status" value="1"/>
</dbReference>
<dbReference type="Pfam" id="PF22029">
    <property type="entry name" value="PhyR_sigma2"/>
    <property type="match status" value="1"/>
</dbReference>
<dbReference type="AlphaFoldDB" id="A0A2N3KSY5"/>
<evidence type="ECO:0000259" key="5">
    <source>
        <dbReference type="Pfam" id="PF08281"/>
    </source>
</evidence>
<dbReference type="SUPFAM" id="SSF88946">
    <property type="entry name" value="Sigma2 domain of RNA polymerase sigma factors"/>
    <property type="match status" value="1"/>
</dbReference>
<feature type="domain" description="PhyR sigma2" evidence="6">
    <location>
        <begin position="5"/>
        <end position="59"/>
    </location>
</feature>
<evidence type="ECO:0000313" key="8">
    <source>
        <dbReference type="Proteomes" id="UP000233597"/>
    </source>
</evidence>
<comment type="caution">
    <text evidence="7">The sequence shown here is derived from an EMBL/GenBank/DDBJ whole genome shotgun (WGS) entry which is preliminary data.</text>
</comment>
<dbReference type="PANTHER" id="PTHR43133:SF25">
    <property type="entry name" value="RNA POLYMERASE SIGMA FACTOR RFAY-RELATED"/>
    <property type="match status" value="1"/>
</dbReference>
<dbReference type="EMBL" id="NWTK01000008">
    <property type="protein sequence ID" value="PKR53699.1"/>
    <property type="molecule type" value="Genomic_DNA"/>
</dbReference>
<comment type="similarity">
    <text evidence="1">Belongs to the sigma-70 factor family. ECF subfamily.</text>
</comment>
<dbReference type="Proteomes" id="UP000233597">
    <property type="component" value="Unassembled WGS sequence"/>
</dbReference>
<dbReference type="GO" id="GO:0003677">
    <property type="term" value="F:DNA binding"/>
    <property type="evidence" value="ECO:0007669"/>
    <property type="project" value="InterPro"/>
</dbReference>
<reference evidence="7 8" key="1">
    <citation type="submission" date="2017-09" db="EMBL/GenBank/DDBJ databases">
        <title>Biodiversity and function of Thalassospira species in the particle-attached aromatic-hydrocarbon-degrading consortia from the surface seawater of the South China Sea.</title>
        <authorList>
            <person name="Dong C."/>
            <person name="Liu R."/>
            <person name="Shao Z."/>
        </authorList>
    </citation>
    <scope>NUCLEOTIDE SEQUENCE [LARGE SCALE GENOMIC DNA]</scope>
    <source>
        <strain evidence="7 8">CSC1P2</strain>
    </source>
</reference>
<dbReference type="InterPro" id="IPR013249">
    <property type="entry name" value="RNA_pol_sigma70_r4_t2"/>
</dbReference>
<dbReference type="InterPro" id="IPR013324">
    <property type="entry name" value="RNA_pol_sigma_r3/r4-like"/>
</dbReference>
<dbReference type="GO" id="GO:0016987">
    <property type="term" value="F:sigma factor activity"/>
    <property type="evidence" value="ECO:0007669"/>
    <property type="project" value="UniProtKB-KW"/>
</dbReference>
<dbReference type="InterPro" id="IPR013325">
    <property type="entry name" value="RNA_pol_sigma_r2"/>
</dbReference>
<dbReference type="Gene3D" id="1.10.1740.10">
    <property type="match status" value="1"/>
</dbReference>
<evidence type="ECO:0000259" key="6">
    <source>
        <dbReference type="Pfam" id="PF22029"/>
    </source>
</evidence>
<keyword evidence="2" id="KW-0805">Transcription regulation</keyword>
<protein>
    <submittedName>
        <fullName evidence="7">RNA polymerase subunit sigma</fullName>
    </submittedName>
</protein>
<evidence type="ECO:0000313" key="7">
    <source>
        <dbReference type="EMBL" id="PKR53699.1"/>
    </source>
</evidence>
<dbReference type="InterPro" id="IPR053866">
    <property type="entry name" value="PhyR_sigma2"/>
</dbReference>
<dbReference type="InterPro" id="IPR014284">
    <property type="entry name" value="RNA_pol_sigma-70_dom"/>
</dbReference>
<dbReference type="NCBIfam" id="TIGR02937">
    <property type="entry name" value="sigma70-ECF"/>
    <property type="match status" value="1"/>
</dbReference>
<keyword evidence="4" id="KW-0804">Transcription</keyword>
<name>A0A2N3KSY5_9PROT</name>